<proteinExistence type="predicted"/>
<dbReference type="SUPFAM" id="SSF103473">
    <property type="entry name" value="MFS general substrate transporter"/>
    <property type="match status" value="1"/>
</dbReference>
<evidence type="ECO:0000313" key="8">
    <source>
        <dbReference type="EMBL" id="TFK90097.1"/>
    </source>
</evidence>
<accession>A0A5C3PM03</accession>
<evidence type="ECO:0000256" key="5">
    <source>
        <dbReference type="SAM" id="MobiDB-lite"/>
    </source>
</evidence>
<comment type="subcellular location">
    <subcellularLocation>
        <location evidence="1">Membrane</location>
        <topology evidence="1">Multi-pass membrane protein</topology>
    </subcellularLocation>
</comment>
<gene>
    <name evidence="8" type="ORF">K466DRAFT_485387</name>
</gene>
<evidence type="ECO:0000313" key="9">
    <source>
        <dbReference type="Proteomes" id="UP000308197"/>
    </source>
</evidence>
<dbReference type="Pfam" id="PF07690">
    <property type="entry name" value="MFS_1"/>
    <property type="match status" value="1"/>
</dbReference>
<evidence type="ECO:0000256" key="4">
    <source>
        <dbReference type="ARBA" id="ARBA00023136"/>
    </source>
</evidence>
<feature type="transmembrane region" description="Helical" evidence="6">
    <location>
        <begin position="256"/>
        <end position="275"/>
    </location>
</feature>
<dbReference type="STRING" id="1314778.A0A5C3PM03"/>
<keyword evidence="3 6" id="KW-1133">Transmembrane helix</keyword>
<feature type="transmembrane region" description="Helical" evidence="6">
    <location>
        <begin position="337"/>
        <end position="357"/>
    </location>
</feature>
<evidence type="ECO:0000256" key="2">
    <source>
        <dbReference type="ARBA" id="ARBA00022692"/>
    </source>
</evidence>
<feature type="transmembrane region" description="Helical" evidence="6">
    <location>
        <begin position="193"/>
        <end position="215"/>
    </location>
</feature>
<keyword evidence="9" id="KW-1185">Reference proteome</keyword>
<feature type="transmembrane region" description="Helical" evidence="6">
    <location>
        <begin position="483"/>
        <end position="503"/>
    </location>
</feature>
<feature type="transmembrane region" description="Helical" evidence="6">
    <location>
        <begin position="515"/>
        <end position="533"/>
    </location>
</feature>
<feature type="domain" description="Major facilitator superfamily (MFS) profile" evidence="7">
    <location>
        <begin position="101"/>
        <end position="534"/>
    </location>
</feature>
<evidence type="ECO:0000256" key="1">
    <source>
        <dbReference type="ARBA" id="ARBA00004141"/>
    </source>
</evidence>
<evidence type="ECO:0000256" key="3">
    <source>
        <dbReference type="ARBA" id="ARBA00022989"/>
    </source>
</evidence>
<dbReference type="PANTHER" id="PTHR23502">
    <property type="entry name" value="MAJOR FACILITATOR SUPERFAMILY"/>
    <property type="match status" value="1"/>
</dbReference>
<evidence type="ECO:0000256" key="6">
    <source>
        <dbReference type="SAM" id="Phobius"/>
    </source>
</evidence>
<reference evidence="8 9" key="1">
    <citation type="journal article" date="2019" name="Nat. Ecol. Evol.">
        <title>Megaphylogeny resolves global patterns of mushroom evolution.</title>
        <authorList>
            <person name="Varga T."/>
            <person name="Krizsan K."/>
            <person name="Foldi C."/>
            <person name="Dima B."/>
            <person name="Sanchez-Garcia M."/>
            <person name="Sanchez-Ramirez S."/>
            <person name="Szollosi G.J."/>
            <person name="Szarkandi J.G."/>
            <person name="Papp V."/>
            <person name="Albert L."/>
            <person name="Andreopoulos W."/>
            <person name="Angelini C."/>
            <person name="Antonin V."/>
            <person name="Barry K.W."/>
            <person name="Bougher N.L."/>
            <person name="Buchanan P."/>
            <person name="Buyck B."/>
            <person name="Bense V."/>
            <person name="Catcheside P."/>
            <person name="Chovatia M."/>
            <person name="Cooper J."/>
            <person name="Damon W."/>
            <person name="Desjardin D."/>
            <person name="Finy P."/>
            <person name="Geml J."/>
            <person name="Haridas S."/>
            <person name="Hughes K."/>
            <person name="Justo A."/>
            <person name="Karasinski D."/>
            <person name="Kautmanova I."/>
            <person name="Kiss B."/>
            <person name="Kocsube S."/>
            <person name="Kotiranta H."/>
            <person name="LaButti K.M."/>
            <person name="Lechner B.E."/>
            <person name="Liimatainen K."/>
            <person name="Lipzen A."/>
            <person name="Lukacs Z."/>
            <person name="Mihaltcheva S."/>
            <person name="Morgado L.N."/>
            <person name="Niskanen T."/>
            <person name="Noordeloos M.E."/>
            <person name="Ohm R.A."/>
            <person name="Ortiz-Santana B."/>
            <person name="Ovrebo C."/>
            <person name="Racz N."/>
            <person name="Riley R."/>
            <person name="Savchenko A."/>
            <person name="Shiryaev A."/>
            <person name="Soop K."/>
            <person name="Spirin V."/>
            <person name="Szebenyi C."/>
            <person name="Tomsovsky M."/>
            <person name="Tulloss R.E."/>
            <person name="Uehling J."/>
            <person name="Grigoriev I.V."/>
            <person name="Vagvolgyi C."/>
            <person name="Papp T."/>
            <person name="Martin F.M."/>
            <person name="Miettinen O."/>
            <person name="Hibbett D.S."/>
            <person name="Nagy L.G."/>
        </authorList>
    </citation>
    <scope>NUCLEOTIDE SEQUENCE [LARGE SCALE GENOMIC DNA]</scope>
    <source>
        <strain evidence="8 9">HHB13444</strain>
    </source>
</reference>
<feature type="region of interest" description="Disordered" evidence="5">
    <location>
        <begin position="1"/>
        <end position="30"/>
    </location>
</feature>
<feature type="transmembrane region" description="Helical" evidence="6">
    <location>
        <begin position="227"/>
        <end position="250"/>
    </location>
</feature>
<feature type="transmembrane region" description="Helical" evidence="6">
    <location>
        <begin position="168"/>
        <end position="187"/>
    </location>
</feature>
<feature type="transmembrane region" description="Helical" evidence="6">
    <location>
        <begin position="144"/>
        <end position="161"/>
    </location>
</feature>
<dbReference type="GO" id="GO:0022857">
    <property type="term" value="F:transmembrane transporter activity"/>
    <property type="evidence" value="ECO:0007669"/>
    <property type="project" value="InterPro"/>
</dbReference>
<feature type="transmembrane region" description="Helical" evidence="6">
    <location>
        <begin position="447"/>
        <end position="471"/>
    </location>
</feature>
<keyword evidence="2 6" id="KW-0812">Transmembrane</keyword>
<dbReference type="AlphaFoldDB" id="A0A5C3PM03"/>
<dbReference type="Gene3D" id="1.20.1250.20">
    <property type="entry name" value="MFS general substrate transporter like domains"/>
    <property type="match status" value="1"/>
</dbReference>
<dbReference type="PANTHER" id="PTHR23502:SF22">
    <property type="entry name" value="MAJOR FACILITATOR SUPERFAMILY (MFS) PROFILE DOMAIN-CONTAINING PROTEIN"/>
    <property type="match status" value="1"/>
</dbReference>
<dbReference type="InterPro" id="IPR011701">
    <property type="entry name" value="MFS"/>
</dbReference>
<dbReference type="EMBL" id="ML211055">
    <property type="protein sequence ID" value="TFK90097.1"/>
    <property type="molecule type" value="Genomic_DNA"/>
</dbReference>
<feature type="transmembrane region" description="Helical" evidence="6">
    <location>
        <begin position="377"/>
        <end position="399"/>
    </location>
</feature>
<keyword evidence="4 6" id="KW-0472">Membrane</keyword>
<dbReference type="GO" id="GO:0005886">
    <property type="term" value="C:plasma membrane"/>
    <property type="evidence" value="ECO:0007669"/>
    <property type="project" value="TreeGrafter"/>
</dbReference>
<dbReference type="Proteomes" id="UP000308197">
    <property type="component" value="Unassembled WGS sequence"/>
</dbReference>
<sequence length="546" mass="60627">MEPGTDTISGKKGAVESYEEDVQEKANASDTRDQVYRLLLSYQEHNAGRLVLDPKAAPAELGEEVARHLKLSSDGSKILWPQPTDEPEDPQNWTNRRKSLQLVIVTLAAITPDFNASIGIASAFAMAKQFNTTANRINQVGSSWAIFLIGWGGVFSVMLIRRYGRLPTLFWSQVLSVLTMVGCTLAPNLATSAAMRCLNGFFATCGQVSGLYIVTDMYPLHLQARKLNVWTMGFVLSPVLAPFFLGFLVARANWRWSYGIGTIFNFIVVVLMAFFMEETMYDRHLTNSAERQGPKQRKLRYRLETLIGITGVRMARYRLSWAQISLAFLRVCWRPHLVAALLFEAMLFGFGIGFHVTNNVILALPPPHGYGYGQIQIAATYASSIVAVIIGELCARYLIDWLLEVAVRRNKGVFEAECRLCACYVAVAFYVAGFVLQGAAFQMHFHIAVLVVGWILAEVAVMLNTSAIYAYCNDCFPMYQGEISALLNLGRSLGGFGVAYFQVDWVTRHGALQAFGAEAGIVAALFVFVVPVLQIKGQWLRARFSL</sequence>
<protein>
    <submittedName>
        <fullName evidence="8">MFS general substrate transporter</fullName>
    </submittedName>
</protein>
<feature type="transmembrane region" description="Helical" evidence="6">
    <location>
        <begin position="102"/>
        <end position="124"/>
    </location>
</feature>
<dbReference type="InParanoid" id="A0A5C3PM03"/>
<dbReference type="InterPro" id="IPR036259">
    <property type="entry name" value="MFS_trans_sf"/>
</dbReference>
<name>A0A5C3PM03_9APHY</name>
<dbReference type="PROSITE" id="PS50850">
    <property type="entry name" value="MFS"/>
    <property type="match status" value="1"/>
</dbReference>
<organism evidence="8 9">
    <name type="scientific">Polyporus arcularius HHB13444</name>
    <dbReference type="NCBI Taxonomy" id="1314778"/>
    <lineage>
        <taxon>Eukaryota</taxon>
        <taxon>Fungi</taxon>
        <taxon>Dikarya</taxon>
        <taxon>Basidiomycota</taxon>
        <taxon>Agaricomycotina</taxon>
        <taxon>Agaricomycetes</taxon>
        <taxon>Polyporales</taxon>
        <taxon>Polyporaceae</taxon>
        <taxon>Polyporus</taxon>
    </lineage>
</organism>
<feature type="transmembrane region" description="Helical" evidence="6">
    <location>
        <begin position="420"/>
        <end position="441"/>
    </location>
</feature>
<dbReference type="InterPro" id="IPR020846">
    <property type="entry name" value="MFS_dom"/>
</dbReference>
<evidence type="ECO:0000259" key="7">
    <source>
        <dbReference type="PROSITE" id="PS50850"/>
    </source>
</evidence>